<dbReference type="AlphaFoldDB" id="A0A1Y2HHB0"/>
<gene>
    <name evidence="2" type="ORF">BCR44DRAFT_80215</name>
</gene>
<evidence type="ECO:0008006" key="4">
    <source>
        <dbReference type="Google" id="ProtNLM"/>
    </source>
</evidence>
<comment type="similarity">
    <text evidence="1">Belongs to the peptidase C14B family.</text>
</comment>
<proteinExistence type="inferred from homology"/>
<dbReference type="GO" id="GO:0006508">
    <property type="term" value="P:proteolysis"/>
    <property type="evidence" value="ECO:0007669"/>
    <property type="project" value="TreeGrafter"/>
</dbReference>
<dbReference type="Proteomes" id="UP000193411">
    <property type="component" value="Unassembled WGS sequence"/>
</dbReference>
<dbReference type="PANTHER" id="PTHR48104:SF30">
    <property type="entry name" value="METACASPASE-1"/>
    <property type="match status" value="1"/>
</dbReference>
<dbReference type="Gene3D" id="3.40.50.1460">
    <property type="match status" value="1"/>
</dbReference>
<dbReference type="EMBL" id="MCFL01000046">
    <property type="protein sequence ID" value="ORZ32462.1"/>
    <property type="molecule type" value="Genomic_DNA"/>
</dbReference>
<keyword evidence="3" id="KW-1185">Reference proteome</keyword>
<sequence>MNAAILIGLGYPNLAAFARNDSFNNVEAVRQSLCTESTTTVTLIDSTAMVTCETVRAAIQSMVQASRSGDQLLIYFSGVGGCVDDFFGDTGDEDDDSGANEFLRFSDGLLFAKDLSELVALVPNNINVSLTIAIDCTTSDGITWLKLPTPAAVVHFCSGTLRPGSDTDSSAQAQVSPWTRSWIDSCSLLLKSIPSRAVEKGAGCADCVSEE</sequence>
<dbReference type="GO" id="GO:0004197">
    <property type="term" value="F:cysteine-type endopeptidase activity"/>
    <property type="evidence" value="ECO:0007669"/>
    <property type="project" value="TreeGrafter"/>
</dbReference>
<protein>
    <recommendedName>
        <fullName evidence="4">Caspase domain-domain-containing protein</fullName>
    </recommendedName>
</protein>
<evidence type="ECO:0000256" key="1">
    <source>
        <dbReference type="ARBA" id="ARBA00009005"/>
    </source>
</evidence>
<comment type="caution">
    <text evidence="2">The sequence shown here is derived from an EMBL/GenBank/DDBJ whole genome shotgun (WGS) entry which is preliminary data.</text>
</comment>
<dbReference type="InterPro" id="IPR050452">
    <property type="entry name" value="Metacaspase"/>
</dbReference>
<evidence type="ECO:0000313" key="2">
    <source>
        <dbReference type="EMBL" id="ORZ32462.1"/>
    </source>
</evidence>
<evidence type="ECO:0000313" key="3">
    <source>
        <dbReference type="Proteomes" id="UP000193411"/>
    </source>
</evidence>
<reference evidence="2 3" key="1">
    <citation type="submission" date="2016-07" db="EMBL/GenBank/DDBJ databases">
        <title>Pervasive Adenine N6-methylation of Active Genes in Fungi.</title>
        <authorList>
            <consortium name="DOE Joint Genome Institute"/>
            <person name="Mondo S.J."/>
            <person name="Dannebaum R.O."/>
            <person name="Kuo R.C."/>
            <person name="Labutti K."/>
            <person name="Haridas S."/>
            <person name="Kuo A."/>
            <person name="Salamov A."/>
            <person name="Ahrendt S.R."/>
            <person name="Lipzen A."/>
            <person name="Sullivan W."/>
            <person name="Andreopoulos W.B."/>
            <person name="Clum A."/>
            <person name="Lindquist E."/>
            <person name="Daum C."/>
            <person name="Ramamoorthy G.K."/>
            <person name="Gryganskyi A."/>
            <person name="Culley D."/>
            <person name="Magnuson J.K."/>
            <person name="James T.Y."/>
            <person name="O'Malley M.A."/>
            <person name="Stajich J.E."/>
            <person name="Spatafora J.W."/>
            <person name="Visel A."/>
            <person name="Grigoriev I.V."/>
        </authorList>
    </citation>
    <scope>NUCLEOTIDE SEQUENCE [LARGE SCALE GENOMIC DNA]</scope>
    <source>
        <strain evidence="2 3">PL171</strain>
    </source>
</reference>
<name>A0A1Y2HHB0_9FUNG</name>
<dbReference type="PANTHER" id="PTHR48104">
    <property type="entry name" value="METACASPASE-4"/>
    <property type="match status" value="1"/>
</dbReference>
<accession>A0A1Y2HHB0</accession>
<organism evidence="2 3">
    <name type="scientific">Catenaria anguillulae PL171</name>
    <dbReference type="NCBI Taxonomy" id="765915"/>
    <lineage>
        <taxon>Eukaryota</taxon>
        <taxon>Fungi</taxon>
        <taxon>Fungi incertae sedis</taxon>
        <taxon>Blastocladiomycota</taxon>
        <taxon>Blastocladiomycetes</taxon>
        <taxon>Blastocladiales</taxon>
        <taxon>Catenariaceae</taxon>
        <taxon>Catenaria</taxon>
    </lineage>
</organism>
<dbReference type="GO" id="GO:0005737">
    <property type="term" value="C:cytoplasm"/>
    <property type="evidence" value="ECO:0007669"/>
    <property type="project" value="TreeGrafter"/>
</dbReference>